<dbReference type="SUPFAM" id="SSF50249">
    <property type="entry name" value="Nucleic acid-binding proteins"/>
    <property type="match status" value="1"/>
</dbReference>
<dbReference type="InterPro" id="IPR030390">
    <property type="entry name" value="MeTrfase_TrmA_AS"/>
</dbReference>
<evidence type="ECO:0000313" key="9">
    <source>
        <dbReference type="EMBL" id="EKF19879.1"/>
    </source>
</evidence>
<evidence type="ECO:0000256" key="4">
    <source>
        <dbReference type="ARBA" id="ARBA00022691"/>
    </source>
</evidence>
<reference evidence="9 10" key="1">
    <citation type="journal article" date="2012" name="J. Bacteriol.">
        <title>Genome Sequence of Nitratireductor pacificus Type Strain pht-3B.</title>
        <authorList>
            <person name="Lai Q."/>
            <person name="Li G."/>
            <person name="Shao Z."/>
        </authorList>
    </citation>
    <scope>NUCLEOTIDE SEQUENCE [LARGE SCALE GENOMIC DNA]</scope>
    <source>
        <strain evidence="10">pht-3B</strain>
    </source>
</reference>
<evidence type="ECO:0000256" key="3">
    <source>
        <dbReference type="ARBA" id="ARBA00022679"/>
    </source>
</evidence>
<dbReference type="InterPro" id="IPR012340">
    <property type="entry name" value="NA-bd_OB-fold"/>
</dbReference>
<comment type="similarity">
    <text evidence="6">Belongs to the class I-like SAM-binding methyltransferase superfamily. RNA M5U methyltransferase family.</text>
</comment>
<proteinExistence type="inferred from homology"/>
<evidence type="ECO:0000256" key="7">
    <source>
        <dbReference type="PROSITE-ProRule" id="PRU10015"/>
    </source>
</evidence>
<dbReference type="PATRIC" id="fig|391937.3.peg.1244"/>
<evidence type="ECO:0000256" key="2">
    <source>
        <dbReference type="ARBA" id="ARBA00022603"/>
    </source>
</evidence>
<dbReference type="InterPro" id="IPR010280">
    <property type="entry name" value="U5_MeTrfase_fam"/>
</dbReference>
<evidence type="ECO:0000259" key="8">
    <source>
        <dbReference type="PROSITE" id="PS50926"/>
    </source>
</evidence>
<gene>
    <name evidence="9" type="ORF">NA2_06043</name>
</gene>
<evidence type="ECO:0000313" key="10">
    <source>
        <dbReference type="Proteomes" id="UP000006786"/>
    </source>
</evidence>
<dbReference type="Gene3D" id="2.40.50.1070">
    <property type="match status" value="1"/>
</dbReference>
<feature type="binding site" evidence="6">
    <location>
        <position position="293"/>
    </location>
    <ligand>
        <name>S-adenosyl-L-methionine</name>
        <dbReference type="ChEBI" id="CHEBI:59789"/>
    </ligand>
</feature>
<keyword evidence="2 6" id="KW-0489">Methyltransferase</keyword>
<dbReference type="GO" id="GO:0051539">
    <property type="term" value="F:4 iron, 4 sulfur cluster binding"/>
    <property type="evidence" value="ECO:0007669"/>
    <property type="project" value="UniProtKB-KW"/>
</dbReference>
<dbReference type="AlphaFoldDB" id="K2LQ53"/>
<keyword evidence="4 6" id="KW-0949">S-adenosyl-L-methionine</keyword>
<keyword evidence="3 6" id="KW-0808">Transferase</keyword>
<evidence type="ECO:0000256" key="5">
    <source>
        <dbReference type="ARBA" id="ARBA00023014"/>
    </source>
</evidence>
<protein>
    <submittedName>
        <fullName evidence="9">(Uracil-5)-methyltransferase</fullName>
    </submittedName>
</protein>
<organism evidence="9 10">
    <name type="scientific">Nitratireductor pacificus pht-3B</name>
    <dbReference type="NCBI Taxonomy" id="391937"/>
    <lineage>
        <taxon>Bacteria</taxon>
        <taxon>Pseudomonadati</taxon>
        <taxon>Pseudomonadota</taxon>
        <taxon>Alphaproteobacteria</taxon>
        <taxon>Hyphomicrobiales</taxon>
        <taxon>Phyllobacteriaceae</taxon>
        <taxon>Nitratireductor</taxon>
    </lineage>
</organism>
<dbReference type="Gene3D" id="3.40.50.150">
    <property type="entry name" value="Vaccinia Virus protein VP39"/>
    <property type="match status" value="1"/>
</dbReference>
<evidence type="ECO:0000256" key="1">
    <source>
        <dbReference type="ARBA" id="ARBA00022485"/>
    </source>
</evidence>
<dbReference type="Pfam" id="PF01938">
    <property type="entry name" value="TRAM"/>
    <property type="match status" value="1"/>
</dbReference>
<dbReference type="InterPro" id="IPR002792">
    <property type="entry name" value="TRAM_dom"/>
</dbReference>
<accession>K2LQ53</accession>
<dbReference type="PANTHER" id="PTHR11061">
    <property type="entry name" value="RNA M5U METHYLTRANSFERASE"/>
    <property type="match status" value="1"/>
</dbReference>
<feature type="binding site" evidence="6">
    <location>
        <position position="341"/>
    </location>
    <ligand>
        <name>S-adenosyl-L-methionine</name>
        <dbReference type="ChEBI" id="CHEBI:59789"/>
    </ligand>
</feature>
<evidence type="ECO:0000256" key="6">
    <source>
        <dbReference type="PROSITE-ProRule" id="PRU01024"/>
    </source>
</evidence>
<feature type="active site" evidence="7">
    <location>
        <position position="367"/>
    </location>
</feature>
<dbReference type="PROSITE" id="PS01230">
    <property type="entry name" value="TRMA_1"/>
    <property type="match status" value="1"/>
</dbReference>
<dbReference type="GO" id="GO:0070041">
    <property type="term" value="F:rRNA (uridine-C5-)-methyltransferase activity"/>
    <property type="evidence" value="ECO:0007669"/>
    <property type="project" value="TreeGrafter"/>
</dbReference>
<keyword evidence="5" id="KW-0411">Iron-sulfur</keyword>
<feature type="domain" description="TRAM" evidence="8">
    <location>
        <begin position="1"/>
        <end position="55"/>
    </location>
</feature>
<keyword evidence="10" id="KW-1185">Reference proteome</keyword>
<dbReference type="eggNOG" id="COG2265">
    <property type="taxonomic scope" value="Bacteria"/>
</dbReference>
<keyword evidence="1" id="KW-0004">4Fe-4S</keyword>
<dbReference type="EMBL" id="AMRM01000005">
    <property type="protein sequence ID" value="EKF19879.1"/>
    <property type="molecule type" value="Genomic_DNA"/>
</dbReference>
<dbReference type="SUPFAM" id="SSF53335">
    <property type="entry name" value="S-adenosyl-L-methionine-dependent methyltransferases"/>
    <property type="match status" value="1"/>
</dbReference>
<dbReference type="GO" id="GO:0070475">
    <property type="term" value="P:rRNA base methylation"/>
    <property type="evidence" value="ECO:0007669"/>
    <property type="project" value="TreeGrafter"/>
</dbReference>
<feature type="active site" description="Nucleophile" evidence="6">
    <location>
        <position position="367"/>
    </location>
</feature>
<dbReference type="PANTHER" id="PTHR11061:SF49">
    <property type="entry name" value="23S RRNA (URACIL(1939)-C(5))-METHYLTRANSFERASE RLMD"/>
    <property type="match status" value="1"/>
</dbReference>
<sequence length="415" mass="43945">MMRETLTIDHLGAQGDGVAHTAAGSVFVPFALPGETVEAAVHKGRAQKMVLRTASPHRVDPACRHFGACGGCSVQHLDDASYRDWKRDKVARALAARGVEADVAPLMACPEGARRRVTFTARRLGPDILLGFNVPQSHHIVVVEECPVSAPAITEALGDLRRLATTVAATPKAFHMAVTATGAGLDIAVDGAGQLGAKQRRTAIDLTLSAGFARLTVNGEVVVEGRKPEVNFGGVAVAIPPAGFLQATMDAETAMAKLVREHLDGARYCVDLFAGSGTFALRLAQAGRVHAVEGDAAALAALDQAARRTPSLKPVTVEKRDLFHRPMTAKELNAFDALVFDPPRAGAELQCCQIAKSTVRRVAAVSCNPGTLARDLAILVDGGYRIERVVPIDQFLWSPHVEAVALLRKPAPGRN</sequence>
<keyword evidence="1" id="KW-0479">Metal-binding</keyword>
<dbReference type="STRING" id="391937.NA2_06043"/>
<dbReference type="CDD" id="cd02440">
    <property type="entry name" value="AdoMet_MTases"/>
    <property type="match status" value="1"/>
</dbReference>
<dbReference type="PROSITE" id="PS51687">
    <property type="entry name" value="SAM_MT_RNA_M5U"/>
    <property type="match status" value="1"/>
</dbReference>
<comment type="caution">
    <text evidence="9">The sequence shown here is derived from an EMBL/GenBank/DDBJ whole genome shotgun (WGS) entry which is preliminary data.</text>
</comment>
<dbReference type="InterPro" id="IPR029063">
    <property type="entry name" value="SAM-dependent_MTases_sf"/>
</dbReference>
<dbReference type="Gene3D" id="2.40.50.140">
    <property type="entry name" value="Nucleic acid-binding proteins"/>
    <property type="match status" value="1"/>
</dbReference>
<dbReference type="PROSITE" id="PS50926">
    <property type="entry name" value="TRAM"/>
    <property type="match status" value="1"/>
</dbReference>
<dbReference type="Pfam" id="PF05958">
    <property type="entry name" value="tRNA_U5-meth_tr"/>
    <property type="match status" value="1"/>
</dbReference>
<dbReference type="Proteomes" id="UP000006786">
    <property type="component" value="Unassembled WGS sequence"/>
</dbReference>
<keyword evidence="1" id="KW-0408">Iron</keyword>
<name>K2LQ53_9HYPH</name>
<feature type="binding site" evidence="6">
    <location>
        <position position="273"/>
    </location>
    <ligand>
        <name>S-adenosyl-L-methionine</name>
        <dbReference type="ChEBI" id="CHEBI:59789"/>
    </ligand>
</feature>
<feature type="binding site" evidence="6">
    <location>
        <position position="246"/>
    </location>
    <ligand>
        <name>S-adenosyl-L-methionine</name>
        <dbReference type="ChEBI" id="CHEBI:59789"/>
    </ligand>
</feature>